<dbReference type="OrthoDB" id="4822551at2"/>
<dbReference type="PANTHER" id="PTHR36834:SF1">
    <property type="entry name" value="INTEGRAL MEMBRANE PROTEIN"/>
    <property type="match status" value="1"/>
</dbReference>
<dbReference type="InterPro" id="IPR053150">
    <property type="entry name" value="Teicoplanin_resist-assoc"/>
</dbReference>
<feature type="transmembrane region" description="Helical" evidence="1">
    <location>
        <begin position="6"/>
        <end position="23"/>
    </location>
</feature>
<evidence type="ECO:0000313" key="3">
    <source>
        <dbReference type="EMBL" id="SHH07919.1"/>
    </source>
</evidence>
<evidence type="ECO:0000313" key="4">
    <source>
        <dbReference type="Proteomes" id="UP000242520"/>
    </source>
</evidence>
<proteinExistence type="predicted"/>
<keyword evidence="1" id="KW-1133">Transmembrane helix</keyword>
<organism evidence="3 4">
    <name type="scientific">Tepidibacter thalassicus DSM 15285</name>
    <dbReference type="NCBI Taxonomy" id="1123350"/>
    <lineage>
        <taxon>Bacteria</taxon>
        <taxon>Bacillati</taxon>
        <taxon>Bacillota</taxon>
        <taxon>Clostridia</taxon>
        <taxon>Peptostreptococcales</taxon>
        <taxon>Peptostreptococcaceae</taxon>
        <taxon>Tepidibacter</taxon>
    </lineage>
</organism>
<feature type="transmembrane region" description="Helical" evidence="1">
    <location>
        <begin position="93"/>
        <end position="117"/>
    </location>
</feature>
<reference evidence="4" key="1">
    <citation type="submission" date="2016-11" db="EMBL/GenBank/DDBJ databases">
        <authorList>
            <person name="Varghese N."/>
            <person name="Submissions S."/>
        </authorList>
    </citation>
    <scope>NUCLEOTIDE SEQUENCE [LARGE SCALE GENOMIC DNA]</scope>
    <source>
        <strain evidence="4">DSM 15285</strain>
    </source>
</reference>
<dbReference type="PANTHER" id="PTHR36834">
    <property type="entry name" value="MEMBRANE PROTEIN-RELATED"/>
    <property type="match status" value="1"/>
</dbReference>
<feature type="domain" description="VanZ-like" evidence="2">
    <location>
        <begin position="40"/>
        <end position="177"/>
    </location>
</feature>
<keyword evidence="1" id="KW-0812">Transmembrane</keyword>
<dbReference type="AlphaFoldDB" id="A0A1M5Q2H0"/>
<name>A0A1M5Q2H0_9FIRM</name>
<gene>
    <name evidence="3" type="ORF">SAMN02744040_00740</name>
</gene>
<dbReference type="Proteomes" id="UP000242520">
    <property type="component" value="Unassembled WGS sequence"/>
</dbReference>
<dbReference type="InterPro" id="IPR006976">
    <property type="entry name" value="VanZ-like"/>
</dbReference>
<dbReference type="STRING" id="1123350.SAMN02744040_00740"/>
<feature type="transmembrane region" description="Helical" evidence="1">
    <location>
        <begin position="160"/>
        <end position="179"/>
    </location>
</feature>
<evidence type="ECO:0000256" key="1">
    <source>
        <dbReference type="SAM" id="Phobius"/>
    </source>
</evidence>
<sequence>MLYFNFFIGVFIVICYLAIIYLANKNTYFIFIDKILHFIFSIYISLLIKIMIFPIPINKKIIASDIKNNFGLKHNYIPLINIFKNINDSVSNIVVYNMIIGNFLPFIPIGFIICIFVKNRWNKPKIFKIGFVISASKELLQLIISFLIGYNYKGFDIDSIILSFIGYLIGFMLCSLFATEVQNQWN</sequence>
<keyword evidence="1" id="KW-0472">Membrane</keyword>
<dbReference type="RefSeq" id="WP_072723754.1">
    <property type="nucleotide sequence ID" value="NZ_FQXH01000007.1"/>
</dbReference>
<feature type="transmembrane region" description="Helical" evidence="1">
    <location>
        <begin position="35"/>
        <end position="57"/>
    </location>
</feature>
<evidence type="ECO:0000259" key="2">
    <source>
        <dbReference type="Pfam" id="PF04892"/>
    </source>
</evidence>
<accession>A0A1M5Q2H0</accession>
<dbReference type="EMBL" id="FQXH01000007">
    <property type="protein sequence ID" value="SHH07919.1"/>
    <property type="molecule type" value="Genomic_DNA"/>
</dbReference>
<feature type="transmembrane region" description="Helical" evidence="1">
    <location>
        <begin position="129"/>
        <end position="148"/>
    </location>
</feature>
<dbReference type="Pfam" id="PF04892">
    <property type="entry name" value="VanZ"/>
    <property type="match status" value="1"/>
</dbReference>
<keyword evidence="4" id="KW-1185">Reference proteome</keyword>
<protein>
    <submittedName>
        <fullName evidence="3">VanZ like family protein</fullName>
    </submittedName>
</protein>